<protein>
    <submittedName>
        <fullName evidence="3">BTBDH-like protein</fullName>
    </submittedName>
</protein>
<dbReference type="InterPro" id="IPR051481">
    <property type="entry name" value="BTB-POZ/Galectin-3-binding"/>
</dbReference>
<dbReference type="EMBL" id="CP111022">
    <property type="protein sequence ID" value="WAR19664.1"/>
    <property type="molecule type" value="Genomic_DNA"/>
</dbReference>
<organism evidence="3 4">
    <name type="scientific">Mya arenaria</name>
    <name type="common">Soft-shell clam</name>
    <dbReference type="NCBI Taxonomy" id="6604"/>
    <lineage>
        <taxon>Eukaryota</taxon>
        <taxon>Metazoa</taxon>
        <taxon>Spiralia</taxon>
        <taxon>Lophotrochozoa</taxon>
        <taxon>Mollusca</taxon>
        <taxon>Bivalvia</taxon>
        <taxon>Autobranchia</taxon>
        <taxon>Heteroconchia</taxon>
        <taxon>Euheterodonta</taxon>
        <taxon>Imparidentia</taxon>
        <taxon>Neoheterodontei</taxon>
        <taxon>Myida</taxon>
        <taxon>Myoidea</taxon>
        <taxon>Myidae</taxon>
        <taxon>Mya</taxon>
    </lineage>
</organism>
<evidence type="ECO:0000313" key="3">
    <source>
        <dbReference type="EMBL" id="WAR19664.1"/>
    </source>
</evidence>
<feature type="compositionally biased region" description="Low complexity" evidence="1">
    <location>
        <begin position="41"/>
        <end position="66"/>
    </location>
</feature>
<dbReference type="Pfam" id="PF23651">
    <property type="entry name" value="TRAF_BTBD17"/>
    <property type="match status" value="1"/>
</dbReference>
<dbReference type="CDD" id="cd00121">
    <property type="entry name" value="MATH"/>
    <property type="match status" value="1"/>
</dbReference>
<dbReference type="SMART" id="SM00225">
    <property type="entry name" value="BTB"/>
    <property type="match status" value="1"/>
</dbReference>
<dbReference type="PROSITE" id="PS50097">
    <property type="entry name" value="BTB"/>
    <property type="match status" value="1"/>
</dbReference>
<dbReference type="SUPFAM" id="SSF54695">
    <property type="entry name" value="POZ domain"/>
    <property type="match status" value="1"/>
</dbReference>
<dbReference type="InterPro" id="IPR002083">
    <property type="entry name" value="MATH/TRAF_dom"/>
</dbReference>
<proteinExistence type="predicted"/>
<evidence type="ECO:0000313" key="4">
    <source>
        <dbReference type="Proteomes" id="UP001164746"/>
    </source>
</evidence>
<evidence type="ECO:0000259" key="2">
    <source>
        <dbReference type="PROSITE" id="PS50097"/>
    </source>
</evidence>
<sequence length="514" mass="58536">MSRSNINNLQSCFSPVLWMFRAPSVRMMASQSPPRLPPLSLPEALSPQSDSNSSSTGTPHPGSTPGVGELVITSPSSINQALNSPEGITCFGNERLFLLEQAKLCNNKKLSDVTLVVGGIKYYAHKIVLVMASEVFESMLTGEWSDSGKKELELIEEPICVGVFSRFLQFLYGCSIRLNMENSLPIFVLADKYDVKDLQVVCTNFACTYIIPKLQLKDVFHVWFQYATKCMHRILVLACIKAMAEKMDEIIGSLDWEQEWTGLDKYQLIEFLDSSDLKVKDEFDLWKGTVKWLTHPGNTERVDNLEKNLRDVLPYIRFPMLTAEQIYEVENCKLAQNFPSLLQKYLMSAYKYHALPLSMRACVREFNGASFLLRNYSDLRWDCRFKVQNYSQCSKGEEKGIRFSTRASSYPSQTWDWELKIYPKGISSTSDDFKVVLYSNLILDQPRPMEYLLSLVSKDEVIHSVCGKKNFSKTRYMIDTELDKKVSLADLAQSDSPLLVDDCLILQITLKPAE</sequence>
<dbReference type="Gene3D" id="3.30.710.10">
    <property type="entry name" value="Potassium Channel Kv1.1, Chain A"/>
    <property type="match status" value="1"/>
</dbReference>
<accession>A0ABY7FE81</accession>
<feature type="domain" description="BTB" evidence="2">
    <location>
        <begin position="111"/>
        <end position="180"/>
    </location>
</feature>
<dbReference type="InterPro" id="IPR011705">
    <property type="entry name" value="BACK"/>
</dbReference>
<dbReference type="Proteomes" id="UP001164746">
    <property type="component" value="Chromosome 11"/>
</dbReference>
<gene>
    <name evidence="3" type="ORF">MAR_001502</name>
</gene>
<dbReference type="InterPro" id="IPR011333">
    <property type="entry name" value="SKP1/BTB/POZ_sf"/>
</dbReference>
<keyword evidence="4" id="KW-1185">Reference proteome</keyword>
<feature type="region of interest" description="Disordered" evidence="1">
    <location>
        <begin position="29"/>
        <end position="69"/>
    </location>
</feature>
<dbReference type="InterPro" id="IPR056184">
    <property type="entry name" value="TRAF_BTBD17"/>
</dbReference>
<dbReference type="InterPro" id="IPR000210">
    <property type="entry name" value="BTB/POZ_dom"/>
</dbReference>
<dbReference type="PANTHER" id="PTHR24410:SF47">
    <property type="entry name" value="BTB DOMAIN-CONTAINING PROTEIN"/>
    <property type="match status" value="1"/>
</dbReference>
<name>A0ABY7FE81_MYAAR</name>
<dbReference type="Pfam" id="PF07707">
    <property type="entry name" value="BACK"/>
    <property type="match status" value="1"/>
</dbReference>
<dbReference type="Gene3D" id="2.60.210.10">
    <property type="entry name" value="Apoptosis, Tumor Necrosis Factor Receptor Associated Protein 2, Chain A"/>
    <property type="match status" value="1"/>
</dbReference>
<evidence type="ECO:0000256" key="1">
    <source>
        <dbReference type="SAM" id="MobiDB-lite"/>
    </source>
</evidence>
<dbReference type="InterPro" id="IPR008974">
    <property type="entry name" value="TRAF-like"/>
</dbReference>
<dbReference type="SUPFAM" id="SSF49599">
    <property type="entry name" value="TRAF domain-like"/>
    <property type="match status" value="1"/>
</dbReference>
<dbReference type="Gene3D" id="1.25.40.420">
    <property type="match status" value="1"/>
</dbReference>
<dbReference type="SMART" id="SM00875">
    <property type="entry name" value="BACK"/>
    <property type="match status" value="1"/>
</dbReference>
<dbReference type="Pfam" id="PF00651">
    <property type="entry name" value="BTB"/>
    <property type="match status" value="1"/>
</dbReference>
<dbReference type="PANTHER" id="PTHR24410">
    <property type="entry name" value="HL07962P-RELATED"/>
    <property type="match status" value="1"/>
</dbReference>
<reference evidence="3" key="1">
    <citation type="submission" date="2022-11" db="EMBL/GenBank/DDBJ databases">
        <title>Centuries of genome instability and evolution in soft-shell clam transmissible cancer (bioRxiv).</title>
        <authorList>
            <person name="Hart S.F.M."/>
            <person name="Yonemitsu M.A."/>
            <person name="Giersch R.M."/>
            <person name="Beal B.F."/>
            <person name="Arriagada G."/>
            <person name="Davis B.W."/>
            <person name="Ostrander E.A."/>
            <person name="Goff S.P."/>
            <person name="Metzger M.J."/>
        </authorList>
    </citation>
    <scope>NUCLEOTIDE SEQUENCE</scope>
    <source>
        <strain evidence="3">MELC-2E11</strain>
        <tissue evidence="3">Siphon/mantle</tissue>
    </source>
</reference>